<reference evidence="1" key="1">
    <citation type="journal article" date="2019" name="bioRxiv">
        <title>The Genome of the Zebra Mussel, Dreissena polymorpha: A Resource for Invasive Species Research.</title>
        <authorList>
            <person name="McCartney M.A."/>
            <person name="Auch B."/>
            <person name="Kono T."/>
            <person name="Mallez S."/>
            <person name="Zhang Y."/>
            <person name="Obille A."/>
            <person name="Becker A."/>
            <person name="Abrahante J.E."/>
            <person name="Garbe J."/>
            <person name="Badalamenti J.P."/>
            <person name="Herman A."/>
            <person name="Mangelson H."/>
            <person name="Liachko I."/>
            <person name="Sullivan S."/>
            <person name="Sone E.D."/>
            <person name="Koren S."/>
            <person name="Silverstein K.A.T."/>
            <person name="Beckman K.B."/>
            <person name="Gohl D.M."/>
        </authorList>
    </citation>
    <scope>NUCLEOTIDE SEQUENCE</scope>
    <source>
        <strain evidence="1">Duluth1</strain>
        <tissue evidence="1">Whole animal</tissue>
    </source>
</reference>
<keyword evidence="2" id="KW-1185">Reference proteome</keyword>
<evidence type="ECO:0000313" key="2">
    <source>
        <dbReference type="Proteomes" id="UP000828390"/>
    </source>
</evidence>
<dbReference type="Proteomes" id="UP000828390">
    <property type="component" value="Unassembled WGS sequence"/>
</dbReference>
<dbReference type="AlphaFoldDB" id="A0A9D4HG43"/>
<reference evidence="1" key="2">
    <citation type="submission" date="2020-11" db="EMBL/GenBank/DDBJ databases">
        <authorList>
            <person name="McCartney M.A."/>
            <person name="Auch B."/>
            <person name="Kono T."/>
            <person name="Mallez S."/>
            <person name="Becker A."/>
            <person name="Gohl D.M."/>
            <person name="Silverstein K.A.T."/>
            <person name="Koren S."/>
            <person name="Bechman K.B."/>
            <person name="Herman A."/>
            <person name="Abrahante J.E."/>
            <person name="Garbe J."/>
        </authorList>
    </citation>
    <scope>NUCLEOTIDE SEQUENCE</scope>
    <source>
        <strain evidence="1">Duluth1</strain>
        <tissue evidence="1">Whole animal</tissue>
    </source>
</reference>
<evidence type="ECO:0000313" key="1">
    <source>
        <dbReference type="EMBL" id="KAH3716253.1"/>
    </source>
</evidence>
<organism evidence="1 2">
    <name type="scientific">Dreissena polymorpha</name>
    <name type="common">Zebra mussel</name>
    <name type="synonym">Mytilus polymorpha</name>
    <dbReference type="NCBI Taxonomy" id="45954"/>
    <lineage>
        <taxon>Eukaryota</taxon>
        <taxon>Metazoa</taxon>
        <taxon>Spiralia</taxon>
        <taxon>Lophotrochozoa</taxon>
        <taxon>Mollusca</taxon>
        <taxon>Bivalvia</taxon>
        <taxon>Autobranchia</taxon>
        <taxon>Heteroconchia</taxon>
        <taxon>Euheterodonta</taxon>
        <taxon>Imparidentia</taxon>
        <taxon>Neoheterodontei</taxon>
        <taxon>Myida</taxon>
        <taxon>Dreissenoidea</taxon>
        <taxon>Dreissenidae</taxon>
        <taxon>Dreissena</taxon>
    </lineage>
</organism>
<comment type="caution">
    <text evidence="1">The sequence shown here is derived from an EMBL/GenBank/DDBJ whole genome shotgun (WGS) entry which is preliminary data.</text>
</comment>
<sequence>MESNLRPINAIMGGKSTDVGVWARRNVEASIEIKQRFGQGSPEFRVQANPWGRNRAASPVLQNIRMEWTVNVVVLIACYTGNGELFCCGEGRLLSVPYMATKPSQHKQAVDGNSIKLSHGVKELATEFSTCSFHQSWCYTIVDLLNDVCGQ</sequence>
<accession>A0A9D4HG43</accession>
<name>A0A9D4HG43_DREPO</name>
<gene>
    <name evidence="1" type="ORF">DPMN_058972</name>
</gene>
<dbReference type="EMBL" id="JAIWYP010000013">
    <property type="protein sequence ID" value="KAH3716253.1"/>
    <property type="molecule type" value="Genomic_DNA"/>
</dbReference>
<protein>
    <submittedName>
        <fullName evidence="1">Uncharacterized protein</fullName>
    </submittedName>
</protein>
<proteinExistence type="predicted"/>